<evidence type="ECO:0000256" key="2">
    <source>
        <dbReference type="ARBA" id="ARBA00022840"/>
    </source>
</evidence>
<proteinExistence type="predicted"/>
<evidence type="ECO:0000313" key="5">
    <source>
        <dbReference type="EMBL" id="KMN11249.1"/>
    </source>
</evidence>
<keyword evidence="2" id="KW-0067">ATP-binding</keyword>
<dbReference type="PATRIC" id="fig|1608994.3.peg.505"/>
<sequence>MSSATCLPLQAFYERERRHPQKTYMIQPLSDGRVHAFNWYEVGQQARRVAQWLRNQNLAPGSHIALISKNDAHWLITDLAIWMAGHVTVPLYPNLTAASVAHVLEHSESVLVFVGKLDDWSHMVEGITPERVTVSLPQAPLDSFDFNWDDLQACPPITDSPTPAAEQLATVIYTSGTTGEPKGVMHNFGALGYAASHATHMLGLHDHDRVISYLPLCHVAERLFVELASFYAGHCIYFSQSLETFALDMQRARPTVFLGVPRIWSKFQQAVYSRMGERRLSLLLSVPMVRQRVARHILHALGLDAVRMGYIGASTVPQALMLWYRRLGLEVVEIYGMTENCGYSHVCRVGQHKPGWIGRHCEGVEVRIDPEGEVQMRSPALMMGYFKNPQLTREAFTRDGYLRTGDKGEQDTLGHLRLRGRIKEIFKTSKGKYVAPGPIEGKLAAHAKIEQVCVVGDGLAGPLGLCVLSERGREEAATVARASLQGSLETLLHAVNAGLDKHEQLRSLVVVKDSWGTDNGFLTPTLKIKRTVIEDTYSEWFERWGADSRAVQWQDGN</sequence>
<dbReference type="OrthoDB" id="9803968at2"/>
<evidence type="ECO:0000259" key="4">
    <source>
        <dbReference type="Pfam" id="PF00501"/>
    </source>
</evidence>
<dbReference type="GO" id="GO:0005524">
    <property type="term" value="F:ATP binding"/>
    <property type="evidence" value="ECO:0007669"/>
    <property type="project" value="UniProtKB-KW"/>
</dbReference>
<accession>A0A0J6IHL4</accession>
<reference evidence="5 6" key="1">
    <citation type="submission" date="2015-02" db="EMBL/GenBank/DDBJ databases">
        <title>Pseudomonas helleri sp. nov. and Pseudomonas weihenstephanensis sp. nov., isolated from raw cows milk.</title>
        <authorList>
            <person name="von Neubeck M."/>
            <person name="Huptas C."/>
            <person name="Wenning M."/>
            <person name="Scherer S."/>
        </authorList>
    </citation>
    <scope>NUCLEOTIDE SEQUENCE [LARGE SCALE GENOMIC DNA]</scope>
    <source>
        <strain evidence="5 6">DSM 29166</strain>
    </source>
</reference>
<dbReference type="Gene3D" id="3.40.50.12780">
    <property type="entry name" value="N-terminal domain of ligase-like"/>
    <property type="match status" value="1"/>
</dbReference>
<comment type="caution">
    <text evidence="5">The sequence shown here is derived from an EMBL/GenBank/DDBJ whole genome shotgun (WGS) entry which is preliminary data.</text>
</comment>
<keyword evidence="1" id="KW-0547">Nucleotide-binding</keyword>
<dbReference type="EMBL" id="JYLF01000013">
    <property type="protein sequence ID" value="KMN11249.1"/>
    <property type="molecule type" value="Genomic_DNA"/>
</dbReference>
<dbReference type="STRING" id="1608994.TU86_21665"/>
<protein>
    <submittedName>
        <fullName evidence="5">AMP-binding protein</fullName>
    </submittedName>
</protein>
<dbReference type="InterPro" id="IPR045851">
    <property type="entry name" value="AMP-bd_C_sf"/>
</dbReference>
<name>A0A0J6IHL4_9PSED</name>
<organism evidence="5 6">
    <name type="scientific">Pseudomonas weihenstephanensis</name>
    <dbReference type="NCBI Taxonomy" id="1608994"/>
    <lineage>
        <taxon>Bacteria</taxon>
        <taxon>Pseudomonadati</taxon>
        <taxon>Pseudomonadota</taxon>
        <taxon>Gammaproteobacteria</taxon>
        <taxon>Pseudomonadales</taxon>
        <taxon>Pseudomonadaceae</taxon>
        <taxon>Pseudomonas</taxon>
    </lineage>
</organism>
<dbReference type="GO" id="GO:0016020">
    <property type="term" value="C:membrane"/>
    <property type="evidence" value="ECO:0007669"/>
    <property type="project" value="TreeGrafter"/>
</dbReference>
<dbReference type="PROSITE" id="PS00455">
    <property type="entry name" value="AMP_BINDING"/>
    <property type="match status" value="1"/>
</dbReference>
<evidence type="ECO:0000313" key="6">
    <source>
        <dbReference type="Proteomes" id="UP000036325"/>
    </source>
</evidence>
<dbReference type="Pfam" id="PF23562">
    <property type="entry name" value="AMP-binding_C_3"/>
    <property type="match status" value="1"/>
</dbReference>
<dbReference type="InterPro" id="IPR042099">
    <property type="entry name" value="ANL_N_sf"/>
</dbReference>
<dbReference type="SUPFAM" id="SSF56801">
    <property type="entry name" value="Acetyl-CoA synthetase-like"/>
    <property type="match status" value="1"/>
</dbReference>
<dbReference type="Pfam" id="PF00501">
    <property type="entry name" value="AMP-binding"/>
    <property type="match status" value="1"/>
</dbReference>
<dbReference type="RefSeq" id="WP_048366374.1">
    <property type="nucleotide sequence ID" value="NZ_JYLF01000013.1"/>
</dbReference>
<evidence type="ECO:0000256" key="3">
    <source>
        <dbReference type="ARBA" id="ARBA00024484"/>
    </source>
</evidence>
<feature type="domain" description="AMP-dependent synthetase/ligase" evidence="4">
    <location>
        <begin position="14"/>
        <end position="386"/>
    </location>
</feature>
<dbReference type="PANTHER" id="PTHR43272">
    <property type="entry name" value="LONG-CHAIN-FATTY-ACID--COA LIGASE"/>
    <property type="match status" value="1"/>
</dbReference>
<comment type="catalytic activity">
    <reaction evidence="3">
        <text>a long-chain fatty acid + ATP + CoA = a long-chain fatty acyl-CoA + AMP + diphosphate</text>
        <dbReference type="Rhea" id="RHEA:15421"/>
        <dbReference type="ChEBI" id="CHEBI:30616"/>
        <dbReference type="ChEBI" id="CHEBI:33019"/>
        <dbReference type="ChEBI" id="CHEBI:57287"/>
        <dbReference type="ChEBI" id="CHEBI:57560"/>
        <dbReference type="ChEBI" id="CHEBI:83139"/>
        <dbReference type="ChEBI" id="CHEBI:456215"/>
        <dbReference type="EC" id="6.2.1.3"/>
    </reaction>
    <physiologicalReaction direction="left-to-right" evidence="3">
        <dbReference type="Rhea" id="RHEA:15422"/>
    </physiologicalReaction>
</comment>
<gene>
    <name evidence="5" type="ORF">TU86_21665</name>
</gene>
<dbReference type="InterPro" id="IPR020845">
    <property type="entry name" value="AMP-binding_CS"/>
</dbReference>
<dbReference type="GO" id="GO:0004467">
    <property type="term" value="F:long-chain fatty acid-CoA ligase activity"/>
    <property type="evidence" value="ECO:0007669"/>
    <property type="project" value="UniProtKB-EC"/>
</dbReference>
<dbReference type="Proteomes" id="UP000036325">
    <property type="component" value="Unassembled WGS sequence"/>
</dbReference>
<evidence type="ECO:0000256" key="1">
    <source>
        <dbReference type="ARBA" id="ARBA00022741"/>
    </source>
</evidence>
<dbReference type="PANTHER" id="PTHR43272:SF33">
    <property type="entry name" value="AMP-BINDING DOMAIN-CONTAINING PROTEIN-RELATED"/>
    <property type="match status" value="1"/>
</dbReference>
<dbReference type="Gene3D" id="3.30.300.30">
    <property type="match status" value="1"/>
</dbReference>
<dbReference type="InterPro" id="IPR000873">
    <property type="entry name" value="AMP-dep_synth/lig_dom"/>
</dbReference>
<dbReference type="AlphaFoldDB" id="A0A0J6IHL4"/>